<protein>
    <recommendedName>
        <fullName evidence="3">YbjN domain-containing protein</fullName>
    </recommendedName>
</protein>
<evidence type="ECO:0000313" key="2">
    <source>
        <dbReference type="Proteomes" id="UP000031561"/>
    </source>
</evidence>
<dbReference type="RefSeq" id="WP_166274552.1">
    <property type="nucleotide sequence ID" value="NZ_JTHE03000044.1"/>
</dbReference>
<evidence type="ECO:0000313" key="1">
    <source>
        <dbReference type="EMBL" id="MCM1982654.1"/>
    </source>
</evidence>
<proteinExistence type="predicted"/>
<evidence type="ECO:0008006" key="3">
    <source>
        <dbReference type="Google" id="ProtNLM"/>
    </source>
</evidence>
<gene>
    <name evidence="1" type="ORF">QQ91_0007425</name>
</gene>
<comment type="caution">
    <text evidence="1">The sequence shown here is derived from an EMBL/GenBank/DDBJ whole genome shotgun (WGS) entry which is preliminary data.</text>
</comment>
<dbReference type="EMBL" id="JTHE03000044">
    <property type="protein sequence ID" value="MCM1982654.1"/>
    <property type="molecule type" value="Genomic_DNA"/>
</dbReference>
<dbReference type="AlphaFoldDB" id="A0ABD4T2A7"/>
<dbReference type="Proteomes" id="UP000031561">
    <property type="component" value="Unassembled WGS sequence"/>
</dbReference>
<sequence length="189" mass="21698">MGATLEQIATYLDHRQLSYDLRPERFLVVVRVPTDDPQPLTVVVKLEEEGQFFKVFVPQVVGGVQTHPHKMAILQTMLIISWETKMLQWEYDPSDGEIRAIIEFPLEDSTLTEQQFDRCFDGLVEMVADWALPRLQEVMATGYDPGDADLLLGEQLLLTIQEESPGMLTLLERAMEARKHRGNFHSKRD</sequence>
<name>A0ABD4T2A7_9CYAN</name>
<accession>A0ABD4T2A7</accession>
<keyword evidence="2" id="KW-1185">Reference proteome</keyword>
<reference evidence="1 2" key="1">
    <citation type="journal article" date="2015" name="Genome Announc.">
        <title>Draft Genome Sequence of Filamentous Marine Cyanobacterium Lyngbya confervoides Strain BDU141951.</title>
        <authorList>
            <person name="Chandrababunaidu M.M."/>
            <person name="Sen D."/>
            <person name="Tripathy S."/>
        </authorList>
    </citation>
    <scope>NUCLEOTIDE SEQUENCE [LARGE SCALE GENOMIC DNA]</scope>
    <source>
        <strain evidence="1 2">BDU141951</strain>
    </source>
</reference>
<organism evidence="1 2">
    <name type="scientific">Lyngbya confervoides BDU141951</name>
    <dbReference type="NCBI Taxonomy" id="1574623"/>
    <lineage>
        <taxon>Bacteria</taxon>
        <taxon>Bacillati</taxon>
        <taxon>Cyanobacteriota</taxon>
        <taxon>Cyanophyceae</taxon>
        <taxon>Oscillatoriophycideae</taxon>
        <taxon>Oscillatoriales</taxon>
        <taxon>Microcoleaceae</taxon>
        <taxon>Lyngbya</taxon>
    </lineage>
</organism>